<comment type="caution">
    <text evidence="2">The sequence shown here is derived from an EMBL/GenBank/DDBJ whole genome shotgun (WGS) entry which is preliminary data.</text>
</comment>
<protein>
    <submittedName>
        <fullName evidence="2">30S ribosomal protein S6</fullName>
    </submittedName>
</protein>
<evidence type="ECO:0000313" key="2">
    <source>
        <dbReference type="EMBL" id="CAK9020809.1"/>
    </source>
</evidence>
<organism evidence="2 3">
    <name type="scientific">Durusdinium trenchii</name>
    <dbReference type="NCBI Taxonomy" id="1381693"/>
    <lineage>
        <taxon>Eukaryota</taxon>
        <taxon>Sar</taxon>
        <taxon>Alveolata</taxon>
        <taxon>Dinophyceae</taxon>
        <taxon>Suessiales</taxon>
        <taxon>Symbiodiniaceae</taxon>
        <taxon>Durusdinium</taxon>
    </lineage>
</organism>
<evidence type="ECO:0000313" key="3">
    <source>
        <dbReference type="Proteomes" id="UP001642464"/>
    </source>
</evidence>
<proteinExistence type="predicted"/>
<feature type="region of interest" description="Disordered" evidence="1">
    <location>
        <begin position="1"/>
        <end position="99"/>
    </location>
</feature>
<keyword evidence="2" id="KW-0689">Ribosomal protein</keyword>
<reference evidence="2 3" key="1">
    <citation type="submission" date="2024-02" db="EMBL/GenBank/DDBJ databases">
        <authorList>
            <person name="Chen Y."/>
            <person name="Shah S."/>
            <person name="Dougan E. K."/>
            <person name="Thang M."/>
            <person name="Chan C."/>
        </authorList>
    </citation>
    <scope>NUCLEOTIDE SEQUENCE [LARGE SCALE GENOMIC DNA]</scope>
</reference>
<evidence type="ECO:0000256" key="1">
    <source>
        <dbReference type="SAM" id="MobiDB-lite"/>
    </source>
</evidence>
<feature type="compositionally biased region" description="Acidic residues" evidence="1">
    <location>
        <begin position="1"/>
        <end position="59"/>
    </location>
</feature>
<dbReference type="Proteomes" id="UP001642464">
    <property type="component" value="Unassembled WGS sequence"/>
</dbReference>
<accession>A0ABP0K2L9</accession>
<keyword evidence="3" id="KW-1185">Reference proteome</keyword>
<name>A0ABP0K2L9_9DINO</name>
<sequence length="582" mass="65308">MESEDEDEEESEDASDGQEEDEVDTDEEEEEECDGGEGEVDDADEEEEEEEEEEGDDSDGQSVEESNGDKLAAAAARTDAVAKKVRNSTTHKREWDKFSKSAKTKAFPIELAPHFKKNKNSLFGMWLDCGQEWDKVNIAVKQEQEQSHLARSQWEAIQVKDLRSKLSEPKFDELLKKRTADGLVYQDRDFPDDPEELWVYMPRGKIVRQDDRTSEKATLEAKTKVDEAGLAALTGDGGCFQPGALPSVVAATEAGAQKLLSALDDEKKSISRTKRAKVEKNDTEDLKPKLKNIEFAEELSGLLMKHATAMEGLYMEFQEKANREVNSEKDYVAVNNEWNKKDAWFQKAQVDMSDAPMAVGASVLLPHEVLHAFYTAGRTQVRDQVNETMAELVSWSLEQASRGIAPTTGFYGEEFLPTSHRAKLAGQTLAGGHKLCYFGFKADLKARKEAHHFARNYACLQMCERCDACQYKSNSTSEYSYKIMGPTARYADHLVSHEEYLATTSKISPWARVAGFQIGNATLDWMHLCYLGTAPSHIASCLKLLKHVGYAYTVGESDAMYLRRVSIEMRQTCKRHGKTGCK</sequence>
<keyword evidence="2" id="KW-0687">Ribonucleoprotein</keyword>
<dbReference type="EMBL" id="CAXAMM010009580">
    <property type="protein sequence ID" value="CAK9020809.1"/>
    <property type="molecule type" value="Genomic_DNA"/>
</dbReference>
<dbReference type="GO" id="GO:0005840">
    <property type="term" value="C:ribosome"/>
    <property type="evidence" value="ECO:0007669"/>
    <property type="project" value="UniProtKB-KW"/>
</dbReference>
<gene>
    <name evidence="2" type="ORF">SCF082_LOCUS15066</name>
</gene>